<evidence type="ECO:0000256" key="1">
    <source>
        <dbReference type="ARBA" id="ARBA00000830"/>
    </source>
</evidence>
<dbReference type="AlphaFoldDB" id="A0A928HFE2"/>
<evidence type="ECO:0000313" key="6">
    <source>
        <dbReference type="Proteomes" id="UP000725649"/>
    </source>
</evidence>
<comment type="caution">
    <text evidence="5">The sequence shown here is derived from an EMBL/GenBank/DDBJ whole genome shotgun (WGS) entry which is preliminary data.</text>
</comment>
<dbReference type="GO" id="GO:0008967">
    <property type="term" value="F:phosphoglycolate phosphatase activity"/>
    <property type="evidence" value="ECO:0007669"/>
    <property type="project" value="UniProtKB-EC"/>
</dbReference>
<gene>
    <name evidence="5" type="ORF">E7027_06110</name>
</gene>
<evidence type="ECO:0000256" key="2">
    <source>
        <dbReference type="ARBA" id="ARBA00004818"/>
    </source>
</evidence>
<dbReference type="InterPro" id="IPR050155">
    <property type="entry name" value="HAD-like_hydrolase_sf"/>
</dbReference>
<dbReference type="SFLD" id="SFLDS00003">
    <property type="entry name" value="Haloacid_Dehalogenase"/>
    <property type="match status" value="1"/>
</dbReference>
<comment type="similarity">
    <text evidence="3">Belongs to the HAD-like hydrolase superfamily. CbbY/CbbZ/Gph/YieH family.</text>
</comment>
<name>A0A928HFE2_9BACT</name>
<dbReference type="GO" id="GO:0006281">
    <property type="term" value="P:DNA repair"/>
    <property type="evidence" value="ECO:0007669"/>
    <property type="project" value="TreeGrafter"/>
</dbReference>
<comment type="pathway">
    <text evidence="2">Organic acid metabolism; glycolate biosynthesis; glycolate from 2-phosphoglycolate: step 1/1.</text>
</comment>
<dbReference type="InterPro" id="IPR036412">
    <property type="entry name" value="HAD-like_sf"/>
</dbReference>
<dbReference type="Proteomes" id="UP000725649">
    <property type="component" value="Unassembled WGS sequence"/>
</dbReference>
<dbReference type="PANTHER" id="PTHR43434:SF1">
    <property type="entry name" value="PHOSPHOGLYCOLATE PHOSPHATASE"/>
    <property type="match status" value="1"/>
</dbReference>
<dbReference type="SUPFAM" id="SSF56784">
    <property type="entry name" value="HAD-like"/>
    <property type="match status" value="1"/>
</dbReference>
<evidence type="ECO:0000256" key="4">
    <source>
        <dbReference type="ARBA" id="ARBA00013078"/>
    </source>
</evidence>
<dbReference type="InterPro" id="IPR023198">
    <property type="entry name" value="PGP-like_dom2"/>
</dbReference>
<proteinExistence type="inferred from homology"/>
<dbReference type="Gene3D" id="1.10.150.240">
    <property type="entry name" value="Putative phosphatase, domain 2"/>
    <property type="match status" value="1"/>
</dbReference>
<accession>A0A928HFE2</accession>
<dbReference type="PANTHER" id="PTHR43434">
    <property type="entry name" value="PHOSPHOGLYCOLATE PHOSPHATASE"/>
    <property type="match status" value="1"/>
</dbReference>
<dbReference type="NCBIfam" id="TIGR01509">
    <property type="entry name" value="HAD-SF-IA-v3"/>
    <property type="match status" value="1"/>
</dbReference>
<dbReference type="EC" id="3.1.3.18" evidence="4"/>
<dbReference type="InterPro" id="IPR023214">
    <property type="entry name" value="HAD_sf"/>
</dbReference>
<dbReference type="SFLD" id="SFLDG01129">
    <property type="entry name" value="C1.5:_HAD__Beta-PGM__Phosphata"/>
    <property type="match status" value="1"/>
</dbReference>
<protein>
    <recommendedName>
        <fullName evidence="4">phosphoglycolate phosphatase</fullName>
        <ecNumber evidence="4">3.1.3.18</ecNumber>
    </recommendedName>
</protein>
<dbReference type="InterPro" id="IPR006439">
    <property type="entry name" value="HAD-SF_hydro_IA"/>
</dbReference>
<dbReference type="PRINTS" id="PR00413">
    <property type="entry name" value="HADHALOGNASE"/>
</dbReference>
<organism evidence="5 6">
    <name type="scientific">Candidatus Avelusimicrobium gallicola</name>
    <dbReference type="NCBI Taxonomy" id="2562704"/>
    <lineage>
        <taxon>Bacteria</taxon>
        <taxon>Pseudomonadati</taxon>
        <taxon>Elusimicrobiota</taxon>
        <taxon>Elusimicrobia</taxon>
        <taxon>Elusimicrobiales</taxon>
        <taxon>Elusimicrobiaceae</taxon>
        <taxon>Candidatus Avelusimicrobium</taxon>
    </lineage>
</organism>
<dbReference type="InterPro" id="IPR041492">
    <property type="entry name" value="HAD_2"/>
</dbReference>
<comment type="catalytic activity">
    <reaction evidence="1">
        <text>2-phosphoglycolate + H2O = glycolate + phosphate</text>
        <dbReference type="Rhea" id="RHEA:14369"/>
        <dbReference type="ChEBI" id="CHEBI:15377"/>
        <dbReference type="ChEBI" id="CHEBI:29805"/>
        <dbReference type="ChEBI" id="CHEBI:43474"/>
        <dbReference type="ChEBI" id="CHEBI:58033"/>
        <dbReference type="EC" id="3.1.3.18"/>
    </reaction>
</comment>
<reference evidence="5" key="1">
    <citation type="submission" date="2019-04" db="EMBL/GenBank/DDBJ databases">
        <title>Evolution of Biomass-Degrading Anaerobic Consortia Revealed by Metagenomics.</title>
        <authorList>
            <person name="Peng X."/>
        </authorList>
    </citation>
    <scope>NUCLEOTIDE SEQUENCE</scope>
    <source>
        <strain evidence="5">SIG66</strain>
    </source>
</reference>
<evidence type="ECO:0000313" key="5">
    <source>
        <dbReference type="EMBL" id="MBE6421678.1"/>
    </source>
</evidence>
<dbReference type="Gene3D" id="3.40.50.1000">
    <property type="entry name" value="HAD superfamily/HAD-like"/>
    <property type="match status" value="1"/>
</dbReference>
<evidence type="ECO:0000256" key="3">
    <source>
        <dbReference type="ARBA" id="ARBA00006171"/>
    </source>
</evidence>
<dbReference type="Pfam" id="PF13419">
    <property type="entry name" value="HAD_2"/>
    <property type="match status" value="1"/>
</dbReference>
<sequence length="326" mass="35992">MAYSSFFRFLILFLTVCFPFLSAYASGPLKTSRFLKKAAQPSARFSVSSVREIPSLRLAATVYQHSVVSVGFDYTPPVAPQHLTSLVERAILRQRVFPPVLPALKPLLPDWEQIDAVIFDLDGTLLDSLAAWEHSGTNYLRSQGITPAEWLDEELAKMSLLDGANLVKEMYNLPEEAEEILRRTLAPIYKRYATDLPLKPGVAEMLFHLKSLGIKLCVATASDRVLAETALERLGVLPFFDFIITCDEVGVGKRSSAVYEQALKQLGTAKPHTLVVEDAPYALETALQAGFPTLGVFEPKHGAAAATYLSQTADYYILSFSSILSR</sequence>
<dbReference type="EMBL" id="SUVG01000007">
    <property type="protein sequence ID" value="MBE6421678.1"/>
    <property type="molecule type" value="Genomic_DNA"/>
</dbReference>